<accession>A0A8S5VKG8</accession>
<organism evidence="1">
    <name type="scientific">Ackermannviridae sp</name>
    <dbReference type="NCBI Taxonomy" id="2831612"/>
    <lineage>
        <taxon>Viruses</taxon>
        <taxon>Duplodnaviria</taxon>
        <taxon>Heunggongvirae</taxon>
        <taxon>Uroviricota</taxon>
        <taxon>Caudoviricetes</taxon>
        <taxon>Pantevenvirales</taxon>
        <taxon>Ackermannviridae</taxon>
    </lineage>
</organism>
<reference evidence="1" key="1">
    <citation type="journal article" date="2021" name="Proc. Natl. Acad. Sci. U.S.A.">
        <title>A Catalog of Tens of Thousands of Viruses from Human Metagenomes Reveals Hidden Associations with Chronic Diseases.</title>
        <authorList>
            <person name="Tisza M.J."/>
            <person name="Buck C.B."/>
        </authorList>
    </citation>
    <scope>NUCLEOTIDE SEQUENCE</scope>
    <source>
        <strain evidence="1">CtcJL42</strain>
    </source>
</reference>
<protein>
    <submittedName>
        <fullName evidence="1">Uncharacterized protein</fullName>
    </submittedName>
</protein>
<proteinExistence type="predicted"/>
<sequence length="70" mass="7941">MTNPILQAMGKSTIPNNPAAIIQQFTQFKQQMQGKDPQKIVEQMLADGRMSQQQFEQLKAIAENFKGVLY</sequence>
<dbReference type="EMBL" id="BK035262">
    <property type="protein sequence ID" value="DAG89625.1"/>
    <property type="molecule type" value="Genomic_DNA"/>
</dbReference>
<name>A0A8S5VKG8_9CAUD</name>
<evidence type="ECO:0000313" key="1">
    <source>
        <dbReference type="EMBL" id="DAG89625.1"/>
    </source>
</evidence>